<dbReference type="InterPro" id="IPR010402">
    <property type="entry name" value="CCT_domain"/>
</dbReference>
<keyword evidence="2 3" id="KW-0539">Nucleus</keyword>
<evidence type="ECO:0000256" key="2">
    <source>
        <dbReference type="ARBA" id="ARBA00023242"/>
    </source>
</evidence>
<dbReference type="PANTHER" id="PTHR31319:SF110">
    <property type="entry name" value="CCT MOTIF FAMILY PROTEIN"/>
    <property type="match status" value="1"/>
</dbReference>
<feature type="domain" description="CCT" evidence="4">
    <location>
        <begin position="143"/>
        <end position="185"/>
    </location>
</feature>
<dbReference type="GO" id="GO:0009909">
    <property type="term" value="P:regulation of flower development"/>
    <property type="evidence" value="ECO:0007669"/>
    <property type="project" value="InterPro"/>
</dbReference>
<protein>
    <recommendedName>
        <fullName evidence="4">CCT domain-containing protein</fullName>
    </recommendedName>
</protein>
<proteinExistence type="predicted"/>
<dbReference type="AlphaFoldDB" id="A0AAV6XUC4"/>
<comment type="caution">
    <text evidence="5">The sequence shown here is derived from an EMBL/GenBank/DDBJ whole genome shotgun (WGS) entry which is preliminary data.</text>
</comment>
<evidence type="ECO:0000313" key="6">
    <source>
        <dbReference type="Proteomes" id="UP000826271"/>
    </source>
</evidence>
<comment type="subcellular location">
    <subcellularLocation>
        <location evidence="1 3">Nucleus</location>
    </subcellularLocation>
</comment>
<dbReference type="GO" id="GO:0003700">
    <property type="term" value="F:DNA-binding transcription factor activity"/>
    <property type="evidence" value="ECO:0007669"/>
    <property type="project" value="TreeGrafter"/>
</dbReference>
<gene>
    <name evidence="5" type="ORF">BUALT_Bualt03G0167000</name>
</gene>
<sequence length="244" mass="28198">MAASSNPHHYHQNYSDYTFSTEFCSFPTEETSNMFYNYNNNNIAAINMVMRSSYEQINSPVSVASFPETFGVSDSIIINAVPKLSEYDVGFCDFAANCDYQHNKLFEQAYPTPADNWGIKLGTAATKEEDTEVKVGRYSVEERKERIIRYLKKRNQRNFNKTIKYACRKTLADKRVRVRGRFAKNNELNCEEDHEMATNSSDNSFEGNINSLYDDSFQMKYEEEEEDWLEAAMANLVHLPYLGS</sequence>
<dbReference type="InterPro" id="IPR045281">
    <property type="entry name" value="CONSTANS-like"/>
</dbReference>
<reference evidence="5" key="1">
    <citation type="submission" date="2019-10" db="EMBL/GenBank/DDBJ databases">
        <authorList>
            <person name="Zhang R."/>
            <person name="Pan Y."/>
            <person name="Wang J."/>
            <person name="Ma R."/>
            <person name="Yu S."/>
        </authorList>
    </citation>
    <scope>NUCLEOTIDE SEQUENCE</scope>
    <source>
        <strain evidence="5">LA-IB0</strain>
        <tissue evidence="5">Leaf</tissue>
    </source>
</reference>
<dbReference type="PROSITE" id="PS51017">
    <property type="entry name" value="CCT"/>
    <property type="match status" value="1"/>
</dbReference>
<dbReference type="PANTHER" id="PTHR31319">
    <property type="entry name" value="ZINC FINGER PROTEIN CONSTANS-LIKE 4"/>
    <property type="match status" value="1"/>
</dbReference>
<evidence type="ECO:0000259" key="4">
    <source>
        <dbReference type="PROSITE" id="PS51017"/>
    </source>
</evidence>
<evidence type="ECO:0000256" key="1">
    <source>
        <dbReference type="ARBA" id="ARBA00004123"/>
    </source>
</evidence>
<dbReference type="EMBL" id="WHWC01000003">
    <property type="protein sequence ID" value="KAG8386616.1"/>
    <property type="molecule type" value="Genomic_DNA"/>
</dbReference>
<accession>A0AAV6XUC4</accession>
<name>A0AAV6XUC4_9LAMI</name>
<evidence type="ECO:0000256" key="3">
    <source>
        <dbReference type="PROSITE-ProRule" id="PRU00357"/>
    </source>
</evidence>
<dbReference type="Pfam" id="PF06203">
    <property type="entry name" value="CCT"/>
    <property type="match status" value="1"/>
</dbReference>
<evidence type="ECO:0000313" key="5">
    <source>
        <dbReference type="EMBL" id="KAG8386616.1"/>
    </source>
</evidence>
<dbReference type="Proteomes" id="UP000826271">
    <property type="component" value="Unassembled WGS sequence"/>
</dbReference>
<organism evidence="5 6">
    <name type="scientific">Buddleja alternifolia</name>
    <dbReference type="NCBI Taxonomy" id="168488"/>
    <lineage>
        <taxon>Eukaryota</taxon>
        <taxon>Viridiplantae</taxon>
        <taxon>Streptophyta</taxon>
        <taxon>Embryophyta</taxon>
        <taxon>Tracheophyta</taxon>
        <taxon>Spermatophyta</taxon>
        <taxon>Magnoliopsida</taxon>
        <taxon>eudicotyledons</taxon>
        <taxon>Gunneridae</taxon>
        <taxon>Pentapetalae</taxon>
        <taxon>asterids</taxon>
        <taxon>lamiids</taxon>
        <taxon>Lamiales</taxon>
        <taxon>Scrophulariaceae</taxon>
        <taxon>Buddlejeae</taxon>
        <taxon>Buddleja</taxon>
    </lineage>
</organism>
<keyword evidence="6" id="KW-1185">Reference proteome</keyword>
<dbReference type="GO" id="GO:0005634">
    <property type="term" value="C:nucleus"/>
    <property type="evidence" value="ECO:0007669"/>
    <property type="project" value="UniProtKB-SubCell"/>
</dbReference>